<dbReference type="PANTHER" id="PTHR42781">
    <property type="entry name" value="SPERMIDINE/PUTRESCINE IMPORT ATP-BINDING PROTEIN POTA"/>
    <property type="match status" value="1"/>
</dbReference>
<feature type="domain" description="ABC transporter" evidence="2">
    <location>
        <begin position="9"/>
        <end position="43"/>
    </location>
</feature>
<keyword evidence="1" id="KW-0813">Transport</keyword>
<dbReference type="KEGG" id="csep:CP523_07755"/>
<dbReference type="EMBL" id="CP023671">
    <property type="protein sequence ID" value="AYE34337.1"/>
    <property type="molecule type" value="Genomic_DNA"/>
</dbReference>
<evidence type="ECO:0000313" key="3">
    <source>
        <dbReference type="EMBL" id="AYE34337.1"/>
    </source>
</evidence>
<dbReference type="Pfam" id="PF00005">
    <property type="entry name" value="ABC_tran"/>
    <property type="match status" value="1"/>
</dbReference>
<name>A0A9N7PLX7_CLOSE</name>
<accession>A0A9N7PLX7</accession>
<dbReference type="InterPro" id="IPR027417">
    <property type="entry name" value="P-loop_NTPase"/>
</dbReference>
<evidence type="ECO:0000313" key="4">
    <source>
        <dbReference type="Proteomes" id="UP000280586"/>
    </source>
</evidence>
<dbReference type="Gene3D" id="3.40.50.300">
    <property type="entry name" value="P-loop containing nucleotide triphosphate hydrolases"/>
    <property type="match status" value="1"/>
</dbReference>
<dbReference type="AlphaFoldDB" id="A0A9N7PLX7"/>
<dbReference type="GeneID" id="303562270"/>
<sequence>MKIGLEESKKLYPNELSGGMKQKINIARALISKSKFLIMDEPFKSIDIKSKIKIINIIKEKIRKEKLTVIFVSHDKEEIDLLGEKIFILDGQPIKIIEEYDNFI</sequence>
<evidence type="ECO:0000259" key="2">
    <source>
        <dbReference type="Pfam" id="PF00005"/>
    </source>
</evidence>
<dbReference type="Proteomes" id="UP000280586">
    <property type="component" value="Chromosome"/>
</dbReference>
<dbReference type="SUPFAM" id="SSF52540">
    <property type="entry name" value="P-loop containing nucleoside triphosphate hydrolases"/>
    <property type="match status" value="1"/>
</dbReference>
<dbReference type="InterPro" id="IPR003439">
    <property type="entry name" value="ABC_transporter-like_ATP-bd"/>
</dbReference>
<evidence type="ECO:0000256" key="1">
    <source>
        <dbReference type="ARBA" id="ARBA00022448"/>
    </source>
</evidence>
<protein>
    <recommendedName>
        <fullName evidence="2">ABC transporter domain-containing protein</fullName>
    </recommendedName>
</protein>
<dbReference type="InterPro" id="IPR050093">
    <property type="entry name" value="ABC_SmlMolc_Importer"/>
</dbReference>
<proteinExistence type="predicted"/>
<dbReference type="GO" id="GO:0005524">
    <property type="term" value="F:ATP binding"/>
    <property type="evidence" value="ECO:0007669"/>
    <property type="project" value="InterPro"/>
</dbReference>
<dbReference type="RefSeq" id="WP_120140753.1">
    <property type="nucleotide sequence ID" value="NZ_CP023671.1"/>
</dbReference>
<dbReference type="PANTHER" id="PTHR42781:SF8">
    <property type="entry name" value="BICARBONATE TRANSPORT ATP-BINDING PROTEIN CMPC"/>
    <property type="match status" value="1"/>
</dbReference>
<dbReference type="GO" id="GO:0016887">
    <property type="term" value="F:ATP hydrolysis activity"/>
    <property type="evidence" value="ECO:0007669"/>
    <property type="project" value="InterPro"/>
</dbReference>
<reference evidence="3 4" key="1">
    <citation type="submission" date="2017-09" db="EMBL/GenBank/DDBJ databases">
        <authorList>
            <person name="Thomas P."/>
            <person name="Seyboldt C."/>
        </authorList>
    </citation>
    <scope>NUCLEOTIDE SEQUENCE [LARGE SCALE GENOMIC DNA]</scope>
    <source>
        <strain evidence="3 4">DSM 7534</strain>
    </source>
</reference>
<gene>
    <name evidence="3" type="ORF">CP523_07755</name>
</gene>
<organism evidence="3 4">
    <name type="scientific">Clostridium septicum</name>
    <dbReference type="NCBI Taxonomy" id="1504"/>
    <lineage>
        <taxon>Bacteria</taxon>
        <taxon>Bacillati</taxon>
        <taxon>Bacillota</taxon>
        <taxon>Clostridia</taxon>
        <taxon>Eubacteriales</taxon>
        <taxon>Clostridiaceae</taxon>
        <taxon>Clostridium</taxon>
    </lineage>
</organism>